<evidence type="ECO:0000313" key="1">
    <source>
        <dbReference type="EMBL" id="MFC7316266.1"/>
    </source>
</evidence>
<name>A0ABD6A7I2_9EURY</name>
<dbReference type="Gene3D" id="2.40.400.10">
    <property type="entry name" value="Acetoacetate decarboxylase-like"/>
    <property type="match status" value="1"/>
</dbReference>
<dbReference type="InterPro" id="IPR023375">
    <property type="entry name" value="ADC_dom_sf"/>
</dbReference>
<proteinExistence type="predicted"/>
<dbReference type="InterPro" id="IPR018644">
    <property type="entry name" value="DUF2071"/>
</dbReference>
<dbReference type="PANTHER" id="PTHR39186">
    <property type="entry name" value="DUF2071 FAMILY PROTEIN"/>
    <property type="match status" value="1"/>
</dbReference>
<sequence>MPRPVAPHAFSMTWTDGLFIHWPFDPEQLRPHVPAPLELDTYDGRAWVSLLPFVLSRAGVRFSPSFTRLTFPELNFRTYVRFDGAPGLYFFSVDVAHPVVPAVVGRGTRLPCYHADMDVRTRGDRVDFRSVRRRTSEPSDGRRGVTARVDATYGPDGGIFRAEPGTLDYWLAERRRMYDPVGERVLYADIAHDPWPLRPADVTVRENTMFEAGGLPTPEGEPRVRYSDELSITGSVPRWIRGWDGDTWIRPRHLAHR</sequence>
<keyword evidence="2" id="KW-1185">Reference proteome</keyword>
<dbReference type="AlphaFoldDB" id="A0ABD6A7I2"/>
<dbReference type="RefSeq" id="WP_379793997.1">
    <property type="nucleotide sequence ID" value="NZ_JBHTBF010000002.1"/>
</dbReference>
<accession>A0ABD6A7I2</accession>
<comment type="caution">
    <text evidence="1">The sequence shown here is derived from an EMBL/GenBank/DDBJ whole genome shotgun (WGS) entry which is preliminary data.</text>
</comment>
<protein>
    <submittedName>
        <fullName evidence="1">YqjF family protein</fullName>
    </submittedName>
</protein>
<evidence type="ECO:0000313" key="2">
    <source>
        <dbReference type="Proteomes" id="UP001596547"/>
    </source>
</evidence>
<dbReference type="PANTHER" id="PTHR39186:SF1">
    <property type="entry name" value="DUF2071 DOMAIN-CONTAINING PROTEIN"/>
    <property type="match status" value="1"/>
</dbReference>
<dbReference type="EMBL" id="JBHTBF010000002">
    <property type="protein sequence ID" value="MFC7316266.1"/>
    <property type="molecule type" value="Genomic_DNA"/>
</dbReference>
<reference evidence="1 2" key="1">
    <citation type="journal article" date="2019" name="Int. J. Syst. Evol. Microbiol.">
        <title>The Global Catalogue of Microorganisms (GCM) 10K type strain sequencing project: providing services to taxonomists for standard genome sequencing and annotation.</title>
        <authorList>
            <consortium name="The Broad Institute Genomics Platform"/>
            <consortium name="The Broad Institute Genome Sequencing Center for Infectious Disease"/>
            <person name="Wu L."/>
            <person name="Ma J."/>
        </authorList>
    </citation>
    <scope>NUCLEOTIDE SEQUENCE [LARGE SCALE GENOMIC DNA]</scope>
    <source>
        <strain evidence="1 2">PSR21</strain>
    </source>
</reference>
<organism evidence="1 2">
    <name type="scientific">Halomarina halobia</name>
    <dbReference type="NCBI Taxonomy" id="3033386"/>
    <lineage>
        <taxon>Archaea</taxon>
        <taxon>Methanobacteriati</taxon>
        <taxon>Methanobacteriota</taxon>
        <taxon>Stenosarchaea group</taxon>
        <taxon>Halobacteria</taxon>
        <taxon>Halobacteriales</taxon>
        <taxon>Natronomonadaceae</taxon>
        <taxon>Halomarina</taxon>
    </lineage>
</organism>
<dbReference type="Pfam" id="PF09844">
    <property type="entry name" value="DUF2071"/>
    <property type="match status" value="1"/>
</dbReference>
<dbReference type="Proteomes" id="UP001596547">
    <property type="component" value="Unassembled WGS sequence"/>
</dbReference>
<dbReference type="SUPFAM" id="SSF160104">
    <property type="entry name" value="Acetoacetate decarboxylase-like"/>
    <property type="match status" value="1"/>
</dbReference>
<gene>
    <name evidence="1" type="ORF">ACFQPE_05580</name>
</gene>